<dbReference type="InterPro" id="IPR036691">
    <property type="entry name" value="Endo/exonu/phosph_ase_sf"/>
</dbReference>
<sequence>MKLRVLTLNVFFDDVARAARMKAIGRIVERARPAVIGFQEVTREALALLKAQRWAQFYDCSVDTAPPFQETYFVALFSALPVRSLETHPFGNTGMGRELVMMQVEPVPGVTLFVGTSHLESLPQFAAPRVAQLKESLSLLRDRVNNAGGDETSLAVGTKRKQAQSAAAVCAGAVFMGDTNLLKADMKLLDRRLAALADVDVELAKTARSKCRKCREAIEKAAVRVGKMAKDKVAGGKEREIRVWFHENCFLEAAEMADDEKRLVRRSAGKLRGEEGGQAEDEELDLVLLLGCDF</sequence>
<dbReference type="GO" id="GO:0070260">
    <property type="term" value="F:5'-tyrosyl-DNA phosphodiesterase activity"/>
    <property type="evidence" value="ECO:0007669"/>
    <property type="project" value="TreeGrafter"/>
</dbReference>
<dbReference type="PANTHER" id="PTHR15822">
    <property type="entry name" value="TRAF AND TNF RECEPTOR-ASSOCIATED PROTEIN"/>
    <property type="match status" value="1"/>
</dbReference>
<dbReference type="Gene3D" id="3.60.10.10">
    <property type="entry name" value="Endonuclease/exonuclease/phosphatase"/>
    <property type="match status" value="1"/>
</dbReference>
<dbReference type="Proteomes" id="UP001165121">
    <property type="component" value="Unassembled WGS sequence"/>
</dbReference>
<gene>
    <name evidence="13" type="ORF">Pfra01_000815500</name>
</gene>
<dbReference type="Pfam" id="PF00645">
    <property type="entry name" value="zf-PARP"/>
    <property type="match status" value="1"/>
</dbReference>
<dbReference type="SUPFAM" id="SSF56219">
    <property type="entry name" value="DNase I-like"/>
    <property type="match status" value="1"/>
</dbReference>
<keyword evidence="14" id="KW-1185">Reference proteome</keyword>
<evidence type="ECO:0000256" key="9">
    <source>
        <dbReference type="ARBA" id="ARBA00022842"/>
    </source>
</evidence>
<evidence type="ECO:0000256" key="3">
    <source>
        <dbReference type="ARBA" id="ARBA00004322"/>
    </source>
</evidence>
<dbReference type="OrthoDB" id="9975959at2759"/>
<feature type="domain" description="PARP-type" evidence="12">
    <location>
        <begin position="199"/>
        <end position="283"/>
    </location>
</feature>
<proteinExistence type="predicted"/>
<keyword evidence="10" id="KW-0234">DNA repair</keyword>
<dbReference type="PANTHER" id="PTHR15822:SF4">
    <property type="entry name" value="TYROSYL-DNA PHOSPHODIESTERASE 2"/>
    <property type="match status" value="1"/>
</dbReference>
<evidence type="ECO:0000256" key="11">
    <source>
        <dbReference type="ARBA" id="ARBA00023242"/>
    </source>
</evidence>
<keyword evidence="8" id="KW-0862">Zinc</keyword>
<dbReference type="GO" id="GO:0004518">
    <property type="term" value="F:nuclease activity"/>
    <property type="evidence" value="ECO:0007669"/>
    <property type="project" value="UniProtKB-KW"/>
</dbReference>
<keyword evidence="7" id="KW-0378">Hydrolase</keyword>
<evidence type="ECO:0000256" key="7">
    <source>
        <dbReference type="ARBA" id="ARBA00022801"/>
    </source>
</evidence>
<evidence type="ECO:0000256" key="1">
    <source>
        <dbReference type="ARBA" id="ARBA00001936"/>
    </source>
</evidence>
<dbReference type="GO" id="GO:0005737">
    <property type="term" value="C:cytoplasm"/>
    <property type="evidence" value="ECO:0007669"/>
    <property type="project" value="TreeGrafter"/>
</dbReference>
<comment type="cofactor">
    <cofactor evidence="1">
        <name>Mn(2+)</name>
        <dbReference type="ChEBI" id="CHEBI:29035"/>
    </cofactor>
</comment>
<accession>A0A9W6X7Q1</accession>
<evidence type="ECO:0000256" key="6">
    <source>
        <dbReference type="ARBA" id="ARBA00022763"/>
    </source>
</evidence>
<dbReference type="GO" id="GO:0003697">
    <property type="term" value="F:single-stranded DNA binding"/>
    <property type="evidence" value="ECO:0007669"/>
    <property type="project" value="TreeGrafter"/>
</dbReference>
<dbReference type="EMBL" id="BSXT01000730">
    <property type="protein sequence ID" value="GMF33202.1"/>
    <property type="molecule type" value="Genomic_DNA"/>
</dbReference>
<dbReference type="InterPro" id="IPR005135">
    <property type="entry name" value="Endo/exonuclease/phosphatase"/>
</dbReference>
<evidence type="ECO:0000259" key="12">
    <source>
        <dbReference type="PROSITE" id="PS50064"/>
    </source>
</evidence>
<dbReference type="GO" id="GO:0006302">
    <property type="term" value="P:double-strand break repair"/>
    <property type="evidence" value="ECO:0007669"/>
    <property type="project" value="TreeGrafter"/>
</dbReference>
<evidence type="ECO:0000256" key="5">
    <source>
        <dbReference type="ARBA" id="ARBA00022723"/>
    </source>
</evidence>
<dbReference type="SUPFAM" id="SSF57716">
    <property type="entry name" value="Glucocorticoid receptor-like (DNA-binding domain)"/>
    <property type="match status" value="1"/>
</dbReference>
<comment type="cofactor">
    <cofactor evidence="2">
        <name>Mg(2+)</name>
        <dbReference type="ChEBI" id="CHEBI:18420"/>
    </cofactor>
</comment>
<dbReference type="AlphaFoldDB" id="A0A9W6X7Q1"/>
<keyword evidence="5" id="KW-0479">Metal-binding</keyword>
<evidence type="ECO:0000256" key="8">
    <source>
        <dbReference type="ARBA" id="ARBA00022833"/>
    </source>
</evidence>
<evidence type="ECO:0000313" key="14">
    <source>
        <dbReference type="Proteomes" id="UP001165121"/>
    </source>
</evidence>
<keyword evidence="9" id="KW-0460">Magnesium</keyword>
<keyword evidence="11" id="KW-0539">Nucleus</keyword>
<dbReference type="InterPro" id="IPR051547">
    <property type="entry name" value="TDP2-like"/>
</dbReference>
<evidence type="ECO:0000313" key="13">
    <source>
        <dbReference type="EMBL" id="GMF33202.1"/>
    </source>
</evidence>
<name>A0A9W6X7Q1_9STRA</name>
<keyword evidence="6" id="KW-0227">DNA damage</keyword>
<evidence type="ECO:0000256" key="10">
    <source>
        <dbReference type="ARBA" id="ARBA00023204"/>
    </source>
</evidence>
<dbReference type="SMART" id="SM01336">
    <property type="entry name" value="zf-PARP"/>
    <property type="match status" value="1"/>
</dbReference>
<dbReference type="PROSITE" id="PS50064">
    <property type="entry name" value="ZF_PARP_2"/>
    <property type="match status" value="1"/>
</dbReference>
<dbReference type="Pfam" id="PF03372">
    <property type="entry name" value="Exo_endo_phos"/>
    <property type="match status" value="1"/>
</dbReference>
<comment type="subcellular location">
    <subcellularLocation>
        <location evidence="3">Nucleus</location>
        <location evidence="3">PML body</location>
    </subcellularLocation>
</comment>
<reference evidence="13" key="1">
    <citation type="submission" date="2023-04" db="EMBL/GenBank/DDBJ databases">
        <title>Phytophthora fragariaefolia NBRC 109709.</title>
        <authorList>
            <person name="Ichikawa N."/>
            <person name="Sato H."/>
            <person name="Tonouchi N."/>
        </authorList>
    </citation>
    <scope>NUCLEOTIDE SEQUENCE</scope>
    <source>
        <strain evidence="13">NBRC 109709</strain>
    </source>
</reference>
<evidence type="ECO:0000256" key="4">
    <source>
        <dbReference type="ARBA" id="ARBA00022722"/>
    </source>
</evidence>
<protein>
    <submittedName>
        <fullName evidence="13">Unnamed protein product</fullName>
    </submittedName>
</protein>
<comment type="caution">
    <text evidence="13">The sequence shown here is derived from an EMBL/GenBank/DDBJ whole genome shotgun (WGS) entry which is preliminary data.</text>
</comment>
<dbReference type="InterPro" id="IPR001510">
    <property type="entry name" value="Znf_PARP"/>
</dbReference>
<organism evidence="13 14">
    <name type="scientific">Phytophthora fragariaefolia</name>
    <dbReference type="NCBI Taxonomy" id="1490495"/>
    <lineage>
        <taxon>Eukaryota</taxon>
        <taxon>Sar</taxon>
        <taxon>Stramenopiles</taxon>
        <taxon>Oomycota</taxon>
        <taxon>Peronosporomycetes</taxon>
        <taxon>Peronosporales</taxon>
        <taxon>Peronosporaceae</taxon>
        <taxon>Phytophthora</taxon>
    </lineage>
</organism>
<dbReference type="GO" id="GO:0008270">
    <property type="term" value="F:zinc ion binding"/>
    <property type="evidence" value="ECO:0007669"/>
    <property type="project" value="InterPro"/>
</dbReference>
<keyword evidence="4" id="KW-0540">Nuclease</keyword>
<evidence type="ECO:0000256" key="2">
    <source>
        <dbReference type="ARBA" id="ARBA00001946"/>
    </source>
</evidence>